<dbReference type="Proteomes" id="UP000288805">
    <property type="component" value="Unassembled WGS sequence"/>
</dbReference>
<dbReference type="EMBL" id="QGNW01002589">
    <property type="protein sequence ID" value="RVW16431.1"/>
    <property type="molecule type" value="Genomic_DNA"/>
</dbReference>
<name>A0A438BZR5_VITVI</name>
<protein>
    <submittedName>
        <fullName evidence="1">Uncharacterized protein</fullName>
    </submittedName>
</protein>
<evidence type="ECO:0000313" key="1">
    <source>
        <dbReference type="EMBL" id="RVW16431.1"/>
    </source>
</evidence>
<dbReference type="AlphaFoldDB" id="A0A438BZR5"/>
<evidence type="ECO:0000313" key="2">
    <source>
        <dbReference type="Proteomes" id="UP000288805"/>
    </source>
</evidence>
<proteinExistence type="predicted"/>
<dbReference type="OrthoDB" id="40902at2759"/>
<comment type="caution">
    <text evidence="1">The sequence shown here is derived from an EMBL/GenBank/DDBJ whole genome shotgun (WGS) entry which is preliminary data.</text>
</comment>
<sequence length="202" mass="22319">MVPQAQPAITGTTILDSGNPPLILNSTVLWQDISKRRLETCCLHCPCVGSALLYFWSRAYQLLWVLANPYRSSWFDLCTFHVVAVGGMLRLISCIWVHSLADVSGPLRAAFAVLESRLSKALVFPDSPLPVRHDIGETEHRTEIRRGGTSGYKASVIHSKRNHTIGLGEQDQLDLIVTESVIRWASCTHIQGAPSLRSSLVC</sequence>
<accession>A0A438BZR5</accession>
<gene>
    <name evidence="1" type="ORF">CK203_067885</name>
</gene>
<reference evidence="1 2" key="1">
    <citation type="journal article" date="2018" name="PLoS Genet.">
        <title>Population sequencing reveals clonal diversity and ancestral inbreeding in the grapevine cultivar Chardonnay.</title>
        <authorList>
            <person name="Roach M.J."/>
            <person name="Johnson D.L."/>
            <person name="Bohlmann J."/>
            <person name="van Vuuren H.J."/>
            <person name="Jones S.J."/>
            <person name="Pretorius I.S."/>
            <person name="Schmidt S.A."/>
            <person name="Borneman A.R."/>
        </authorList>
    </citation>
    <scope>NUCLEOTIDE SEQUENCE [LARGE SCALE GENOMIC DNA]</scope>
    <source>
        <strain evidence="2">cv. Chardonnay</strain>
        <tissue evidence="1">Leaf</tissue>
    </source>
</reference>
<organism evidence="1 2">
    <name type="scientific">Vitis vinifera</name>
    <name type="common">Grape</name>
    <dbReference type="NCBI Taxonomy" id="29760"/>
    <lineage>
        <taxon>Eukaryota</taxon>
        <taxon>Viridiplantae</taxon>
        <taxon>Streptophyta</taxon>
        <taxon>Embryophyta</taxon>
        <taxon>Tracheophyta</taxon>
        <taxon>Spermatophyta</taxon>
        <taxon>Magnoliopsida</taxon>
        <taxon>eudicotyledons</taxon>
        <taxon>Gunneridae</taxon>
        <taxon>Pentapetalae</taxon>
        <taxon>rosids</taxon>
        <taxon>Vitales</taxon>
        <taxon>Vitaceae</taxon>
        <taxon>Viteae</taxon>
        <taxon>Vitis</taxon>
    </lineage>
</organism>